<dbReference type="Proteomes" id="UP000183400">
    <property type="component" value="Unassembled WGS sequence"/>
</dbReference>
<accession>A0A1H2XXA5</accession>
<evidence type="ECO:0000313" key="2">
    <source>
        <dbReference type="Proteomes" id="UP000183400"/>
    </source>
</evidence>
<dbReference type="AlphaFoldDB" id="A0A1H2XXA5"/>
<organism evidence="1 2">
    <name type="scientific">Ruegeria halocynthiae</name>
    <dbReference type="NCBI Taxonomy" id="985054"/>
    <lineage>
        <taxon>Bacteria</taxon>
        <taxon>Pseudomonadati</taxon>
        <taxon>Pseudomonadota</taxon>
        <taxon>Alphaproteobacteria</taxon>
        <taxon>Rhodobacterales</taxon>
        <taxon>Roseobacteraceae</taxon>
        <taxon>Ruegeria</taxon>
    </lineage>
</organism>
<sequence>MKSIVSTLLSIDNVASPFGCRLKPALRTAVEADHRFPAHAASPRPLEGHMQGKLPENVVRLPANLPVNQRSSA</sequence>
<protein>
    <submittedName>
        <fullName evidence="1">Uncharacterized protein</fullName>
    </submittedName>
</protein>
<reference evidence="2" key="1">
    <citation type="submission" date="2016-10" db="EMBL/GenBank/DDBJ databases">
        <authorList>
            <person name="Varghese N."/>
            <person name="Submissions S."/>
        </authorList>
    </citation>
    <scope>NUCLEOTIDE SEQUENCE [LARGE SCALE GENOMIC DNA]</scope>
    <source>
        <strain evidence="2">DSM 27839</strain>
    </source>
</reference>
<name>A0A1H2XXA5_9RHOB</name>
<proteinExistence type="predicted"/>
<evidence type="ECO:0000313" key="1">
    <source>
        <dbReference type="EMBL" id="SDW96989.1"/>
    </source>
</evidence>
<gene>
    <name evidence="1" type="ORF">SAMN05444358_10273</name>
</gene>
<keyword evidence="2" id="KW-1185">Reference proteome</keyword>
<dbReference type="EMBL" id="FNNP01000002">
    <property type="protein sequence ID" value="SDW96989.1"/>
    <property type="molecule type" value="Genomic_DNA"/>
</dbReference>